<gene>
    <name evidence="2" type="ORF">AVDCRST_MAG68-2289</name>
</gene>
<feature type="non-terminal residue" evidence="2">
    <location>
        <position position="24"/>
    </location>
</feature>
<dbReference type="AlphaFoldDB" id="A0A6J4L8B4"/>
<evidence type="ECO:0000256" key="1">
    <source>
        <dbReference type="SAM" id="MobiDB-lite"/>
    </source>
</evidence>
<name>A0A6J4L8B4_9BACT</name>
<feature type="region of interest" description="Disordered" evidence="1">
    <location>
        <begin position="1"/>
        <end position="24"/>
    </location>
</feature>
<sequence length="24" mass="2381">DENMDGRARPAGRVRRGGGGAAPG</sequence>
<reference evidence="2" key="1">
    <citation type="submission" date="2020-02" db="EMBL/GenBank/DDBJ databases">
        <authorList>
            <person name="Meier V. D."/>
        </authorList>
    </citation>
    <scope>NUCLEOTIDE SEQUENCE</scope>
    <source>
        <strain evidence="2">AVDCRST_MAG68</strain>
    </source>
</reference>
<proteinExistence type="predicted"/>
<feature type="non-terminal residue" evidence="2">
    <location>
        <position position="1"/>
    </location>
</feature>
<protein>
    <submittedName>
        <fullName evidence="2">Uncharacterized protein</fullName>
    </submittedName>
</protein>
<organism evidence="2">
    <name type="scientific">uncultured Gemmatimonadota bacterium</name>
    <dbReference type="NCBI Taxonomy" id="203437"/>
    <lineage>
        <taxon>Bacteria</taxon>
        <taxon>Pseudomonadati</taxon>
        <taxon>Gemmatimonadota</taxon>
        <taxon>environmental samples</taxon>
    </lineage>
</organism>
<evidence type="ECO:0000313" key="2">
    <source>
        <dbReference type="EMBL" id="CAA9326575.1"/>
    </source>
</evidence>
<dbReference type="EMBL" id="CADCTW010000106">
    <property type="protein sequence ID" value="CAA9326575.1"/>
    <property type="molecule type" value="Genomic_DNA"/>
</dbReference>
<accession>A0A6J4L8B4</accession>